<organism evidence="1 2">
    <name type="scientific">Ameca splendens</name>
    <dbReference type="NCBI Taxonomy" id="208324"/>
    <lineage>
        <taxon>Eukaryota</taxon>
        <taxon>Metazoa</taxon>
        <taxon>Chordata</taxon>
        <taxon>Craniata</taxon>
        <taxon>Vertebrata</taxon>
        <taxon>Euteleostomi</taxon>
        <taxon>Actinopterygii</taxon>
        <taxon>Neopterygii</taxon>
        <taxon>Teleostei</taxon>
        <taxon>Neoteleostei</taxon>
        <taxon>Acanthomorphata</taxon>
        <taxon>Ovalentaria</taxon>
        <taxon>Atherinomorphae</taxon>
        <taxon>Cyprinodontiformes</taxon>
        <taxon>Goodeidae</taxon>
        <taxon>Ameca</taxon>
    </lineage>
</organism>
<dbReference type="Proteomes" id="UP001469553">
    <property type="component" value="Unassembled WGS sequence"/>
</dbReference>
<gene>
    <name evidence="1" type="ORF">AMECASPLE_023293</name>
</gene>
<keyword evidence="2" id="KW-1185">Reference proteome</keyword>
<evidence type="ECO:0000313" key="1">
    <source>
        <dbReference type="EMBL" id="MEQ2296288.1"/>
    </source>
</evidence>
<proteinExistence type="predicted"/>
<dbReference type="EMBL" id="JAHRIP010039752">
    <property type="protein sequence ID" value="MEQ2296288.1"/>
    <property type="molecule type" value="Genomic_DNA"/>
</dbReference>
<comment type="caution">
    <text evidence="1">The sequence shown here is derived from an EMBL/GenBank/DDBJ whole genome shotgun (WGS) entry which is preliminary data.</text>
</comment>
<accession>A0ABV0YQZ2</accession>
<protein>
    <submittedName>
        <fullName evidence="1">Uncharacterized protein</fullName>
    </submittedName>
</protein>
<sequence length="110" mass="11672">MLNSHSQNSCSKTPLLLQWMKKHCRPVNVACVCGTADSHPFIITGCNVTLPYSKVYDPTPPSVECPHADCSKSSTAVSCGAAAAPICRTLVEEEGMTLTRHTIPALSSVA</sequence>
<name>A0ABV0YQZ2_9TELE</name>
<evidence type="ECO:0000313" key="2">
    <source>
        <dbReference type="Proteomes" id="UP001469553"/>
    </source>
</evidence>
<reference evidence="1 2" key="1">
    <citation type="submission" date="2021-06" db="EMBL/GenBank/DDBJ databases">
        <authorList>
            <person name="Palmer J.M."/>
        </authorList>
    </citation>
    <scope>NUCLEOTIDE SEQUENCE [LARGE SCALE GENOMIC DNA]</scope>
    <source>
        <strain evidence="1 2">AS_MEX2019</strain>
        <tissue evidence="1">Muscle</tissue>
    </source>
</reference>